<gene>
    <name evidence="1" type="ORF">LAUMK4_01917</name>
</gene>
<evidence type="ECO:0000313" key="2">
    <source>
        <dbReference type="Proteomes" id="UP000271464"/>
    </source>
</evidence>
<name>A0ABY6RGH8_9MYCO</name>
<keyword evidence="2" id="KW-1185">Reference proteome</keyword>
<comment type="caution">
    <text evidence="1">The sequence shown here is derived from an EMBL/GenBank/DDBJ whole genome shotgun (WGS) entry which is preliminary data.</text>
</comment>
<evidence type="ECO:0000313" key="1">
    <source>
        <dbReference type="EMBL" id="VAZ91860.1"/>
    </source>
</evidence>
<sequence length="75" mass="8567">MDGASIISRSKLLLSRRPDLERIIVPPWYARLLATRDTQHVPLFAPCIVLVPRYFVQIRKSMARNKIAIPEAIIA</sequence>
<protein>
    <submittedName>
        <fullName evidence="1">Uncharacterized protein</fullName>
    </submittedName>
</protein>
<dbReference type="EMBL" id="UPHM01000040">
    <property type="protein sequence ID" value="VAZ91860.1"/>
    <property type="molecule type" value="Genomic_DNA"/>
</dbReference>
<organism evidence="1 2">
    <name type="scientific">Mycobacterium persicum</name>
    <dbReference type="NCBI Taxonomy" id="1487726"/>
    <lineage>
        <taxon>Bacteria</taxon>
        <taxon>Bacillati</taxon>
        <taxon>Actinomycetota</taxon>
        <taxon>Actinomycetes</taxon>
        <taxon>Mycobacteriales</taxon>
        <taxon>Mycobacteriaceae</taxon>
        <taxon>Mycobacterium</taxon>
    </lineage>
</organism>
<accession>A0ABY6RGH8</accession>
<proteinExistence type="predicted"/>
<dbReference type="Proteomes" id="UP000271464">
    <property type="component" value="Unassembled WGS sequence"/>
</dbReference>
<reference evidence="1 2" key="1">
    <citation type="submission" date="2018-09" db="EMBL/GenBank/DDBJ databases">
        <authorList>
            <person name="Tagini F."/>
        </authorList>
    </citation>
    <scope>NUCLEOTIDE SEQUENCE [LARGE SCALE GENOMIC DNA]</scope>
    <source>
        <strain evidence="1 2">MK4</strain>
    </source>
</reference>